<keyword evidence="4" id="KW-0133">Cell shape</keyword>
<feature type="active site" evidence="7">
    <location>
        <position position="164"/>
    </location>
</feature>
<protein>
    <submittedName>
        <fullName evidence="11">D-alanyl-D-alanine carboxypeptidase</fullName>
    </submittedName>
</protein>
<dbReference type="AlphaFoldDB" id="A0A371AU09"/>
<feature type="binding site" evidence="8">
    <location>
        <position position="280"/>
    </location>
    <ligand>
        <name>substrate</name>
    </ligand>
</feature>
<keyword evidence="3" id="KW-0378">Hydrolase</keyword>
<dbReference type="PRINTS" id="PR00725">
    <property type="entry name" value="DADACBPTASE1"/>
</dbReference>
<dbReference type="Pfam" id="PF00768">
    <property type="entry name" value="Peptidase_S11"/>
    <property type="match status" value="1"/>
</dbReference>
<evidence type="ECO:0000256" key="1">
    <source>
        <dbReference type="ARBA" id="ARBA00007164"/>
    </source>
</evidence>
<dbReference type="GO" id="GO:0071555">
    <property type="term" value="P:cell wall organization"/>
    <property type="evidence" value="ECO:0007669"/>
    <property type="project" value="UniProtKB-KW"/>
</dbReference>
<keyword evidence="11" id="KW-0121">Carboxypeptidase</keyword>
<accession>A0A371AU09</accession>
<evidence type="ECO:0000256" key="4">
    <source>
        <dbReference type="ARBA" id="ARBA00022960"/>
    </source>
</evidence>
<dbReference type="PANTHER" id="PTHR21581:SF33">
    <property type="entry name" value="D-ALANYL-D-ALANINE CARBOXYPEPTIDASE DACB"/>
    <property type="match status" value="1"/>
</dbReference>
<evidence type="ECO:0000313" key="11">
    <source>
        <dbReference type="EMBL" id="RDU23056.1"/>
    </source>
</evidence>
<feature type="active site" description="Acyl-ester intermediate" evidence="7">
    <location>
        <position position="107"/>
    </location>
</feature>
<keyword evidence="6" id="KW-0961">Cell wall biogenesis/degradation</keyword>
<evidence type="ECO:0000259" key="10">
    <source>
        <dbReference type="Pfam" id="PF00768"/>
    </source>
</evidence>
<dbReference type="GO" id="GO:0008360">
    <property type="term" value="P:regulation of cell shape"/>
    <property type="evidence" value="ECO:0007669"/>
    <property type="project" value="UniProtKB-KW"/>
</dbReference>
<evidence type="ECO:0000256" key="8">
    <source>
        <dbReference type="PIRSR" id="PIRSR618044-2"/>
    </source>
</evidence>
<dbReference type="SUPFAM" id="SSF56601">
    <property type="entry name" value="beta-lactamase/transpeptidase-like"/>
    <property type="match status" value="1"/>
</dbReference>
<dbReference type="PANTHER" id="PTHR21581">
    <property type="entry name" value="D-ALANYL-D-ALANINE CARBOXYPEPTIDASE"/>
    <property type="match status" value="1"/>
</dbReference>
<dbReference type="Gene3D" id="3.40.710.10">
    <property type="entry name" value="DD-peptidase/beta-lactamase superfamily"/>
    <property type="match status" value="1"/>
</dbReference>
<sequence length="328" mass="35696">MKCINKRKIIILAVIGFILTTLSSCGKKTEYPFKYDVYDTSDEYGLIRVNGSSKITTFANDLCVVGTDNITLENINIADSAGAGLFDLKRKNVLYSKNCHTKLYPASTTKILTALVALKYGNLADEITVSNEAVDLPSDASSCHFSAGDKITLEQALYGLLICSGNDAGNAIAEHMSGSVEEFAALMNKEAKSLGATNSHFVNPHGLHDDQHYTTVYDLYLIFKEVIKNDEFIKIINTNEYTANYTDANGKATTTTWSATNRYITGVEEEPDGANVIGGKTGTTFDAGSCLVLLSENTNHEQYISIILKADGKTLLYAGMSDLLRNIN</sequence>
<evidence type="ECO:0000256" key="5">
    <source>
        <dbReference type="ARBA" id="ARBA00022984"/>
    </source>
</evidence>
<dbReference type="RefSeq" id="WP_115482398.1">
    <property type="nucleotide sequence ID" value="NZ_QRCT01000034.1"/>
</dbReference>
<dbReference type="GO" id="GO:0006508">
    <property type="term" value="P:proteolysis"/>
    <property type="evidence" value="ECO:0007669"/>
    <property type="project" value="InterPro"/>
</dbReference>
<evidence type="ECO:0000256" key="6">
    <source>
        <dbReference type="ARBA" id="ARBA00023316"/>
    </source>
</evidence>
<evidence type="ECO:0000313" key="12">
    <source>
        <dbReference type="Proteomes" id="UP000255036"/>
    </source>
</evidence>
<keyword evidence="11" id="KW-0645">Protease</keyword>
<keyword evidence="5" id="KW-0573">Peptidoglycan synthesis</keyword>
<gene>
    <name evidence="11" type="ORF">DWV06_11885</name>
</gene>
<comment type="caution">
    <text evidence="11">The sequence shown here is derived from an EMBL/GenBank/DDBJ whole genome shotgun (WGS) entry which is preliminary data.</text>
</comment>
<feature type="active site" description="Proton acceptor" evidence="7">
    <location>
        <position position="110"/>
    </location>
</feature>
<proteinExistence type="inferred from homology"/>
<keyword evidence="2" id="KW-0732">Signal</keyword>
<evidence type="ECO:0000256" key="9">
    <source>
        <dbReference type="RuleBase" id="RU004016"/>
    </source>
</evidence>
<dbReference type="InterPro" id="IPR001967">
    <property type="entry name" value="Peptidase_S11_N"/>
</dbReference>
<comment type="similarity">
    <text evidence="1 9">Belongs to the peptidase S11 family.</text>
</comment>
<name>A0A371AU09_9FIRM</name>
<dbReference type="InterPro" id="IPR018044">
    <property type="entry name" value="Peptidase_S11"/>
</dbReference>
<dbReference type="Proteomes" id="UP000255036">
    <property type="component" value="Unassembled WGS sequence"/>
</dbReference>
<dbReference type="OrthoDB" id="9791132at2"/>
<evidence type="ECO:0000256" key="7">
    <source>
        <dbReference type="PIRSR" id="PIRSR618044-1"/>
    </source>
</evidence>
<reference evidence="11 12" key="1">
    <citation type="submission" date="2018-07" db="EMBL/GenBank/DDBJ databases">
        <title>Anaerosacharophilus polymeroproducens gen. nov. sp. nov., an anaerobic bacterium isolated from salt field.</title>
        <authorList>
            <person name="Kim W."/>
            <person name="Yang S.-H."/>
            <person name="Oh J."/>
            <person name="Lee J.-H."/>
            <person name="Kwon K.K."/>
        </authorList>
    </citation>
    <scope>NUCLEOTIDE SEQUENCE [LARGE SCALE GENOMIC DNA]</scope>
    <source>
        <strain evidence="11 12">MCWD5</strain>
    </source>
</reference>
<keyword evidence="12" id="KW-1185">Reference proteome</keyword>
<dbReference type="GO" id="GO:0009002">
    <property type="term" value="F:serine-type D-Ala-D-Ala carboxypeptidase activity"/>
    <property type="evidence" value="ECO:0007669"/>
    <property type="project" value="InterPro"/>
</dbReference>
<dbReference type="PROSITE" id="PS51257">
    <property type="entry name" value="PROKAR_LIPOPROTEIN"/>
    <property type="match status" value="1"/>
</dbReference>
<dbReference type="GO" id="GO:0009252">
    <property type="term" value="P:peptidoglycan biosynthetic process"/>
    <property type="evidence" value="ECO:0007669"/>
    <property type="project" value="UniProtKB-KW"/>
</dbReference>
<evidence type="ECO:0000256" key="3">
    <source>
        <dbReference type="ARBA" id="ARBA00022801"/>
    </source>
</evidence>
<feature type="domain" description="Peptidase S11 D-alanyl-D-alanine carboxypeptidase A N-terminal" evidence="10">
    <location>
        <begin position="83"/>
        <end position="311"/>
    </location>
</feature>
<dbReference type="InterPro" id="IPR012338">
    <property type="entry name" value="Beta-lactam/transpept-like"/>
</dbReference>
<organism evidence="11 12">
    <name type="scientific">Anaerosacchariphilus polymeriproducens</name>
    <dbReference type="NCBI Taxonomy" id="1812858"/>
    <lineage>
        <taxon>Bacteria</taxon>
        <taxon>Bacillati</taxon>
        <taxon>Bacillota</taxon>
        <taxon>Clostridia</taxon>
        <taxon>Lachnospirales</taxon>
        <taxon>Lachnospiraceae</taxon>
        <taxon>Anaerosacchariphilus</taxon>
    </lineage>
</organism>
<dbReference type="EMBL" id="QRCT01000034">
    <property type="protein sequence ID" value="RDU23056.1"/>
    <property type="molecule type" value="Genomic_DNA"/>
</dbReference>
<evidence type="ECO:0000256" key="2">
    <source>
        <dbReference type="ARBA" id="ARBA00022729"/>
    </source>
</evidence>